<sequence>MTSDRTDAYFQKASKYGMLADYYKYHNPPLHMHYYKKHLNNLQKGMLAERAAMARSEGVQPAKIRILHAIPDGPNVDVLLNGTRVLKDFPYKKVTDYLSVPEGKYQVDVYPTGNHVSSLLSRKVNVESGKSYTVAAAGSGNKLYLQTYEDKFNVPSGLTNVRFIHLSPNAGPVDVGVKGGNNLFTNVSFRKGTDYLSVYPANVDLEVKKAGTSDVALSLPNVNLLPNTAYTVYAIGLAGDEPSLEALILVP</sequence>
<dbReference type="AlphaFoldDB" id="A0A927HCT3"/>
<dbReference type="Pfam" id="PF14344">
    <property type="entry name" value="DUF4397"/>
    <property type="match status" value="2"/>
</dbReference>
<dbReference type="InterPro" id="IPR025510">
    <property type="entry name" value="DUF4397"/>
</dbReference>
<dbReference type="Proteomes" id="UP000602076">
    <property type="component" value="Unassembled WGS sequence"/>
</dbReference>
<evidence type="ECO:0000259" key="1">
    <source>
        <dbReference type="Pfam" id="PF14344"/>
    </source>
</evidence>
<protein>
    <submittedName>
        <fullName evidence="2">DUF4397 domain-containing protein</fullName>
    </submittedName>
</protein>
<feature type="domain" description="DUF4397" evidence="1">
    <location>
        <begin position="180"/>
        <end position="247"/>
    </location>
</feature>
<comment type="caution">
    <text evidence="2">The sequence shown here is derived from an EMBL/GenBank/DDBJ whole genome shotgun (WGS) entry which is preliminary data.</text>
</comment>
<dbReference type="EMBL" id="JACXSI010000045">
    <property type="protein sequence ID" value="MBD3109851.1"/>
    <property type="molecule type" value="Genomic_DNA"/>
</dbReference>
<dbReference type="RefSeq" id="WP_190999381.1">
    <property type="nucleotide sequence ID" value="NZ_JACXSI010000045.1"/>
</dbReference>
<keyword evidence="3" id="KW-1185">Reference proteome</keyword>
<feature type="domain" description="DUF4397" evidence="1">
    <location>
        <begin position="62"/>
        <end position="175"/>
    </location>
</feature>
<organism evidence="2 3">
    <name type="scientific">Peribacillus faecalis</name>
    <dbReference type="NCBI Taxonomy" id="2772559"/>
    <lineage>
        <taxon>Bacteria</taxon>
        <taxon>Bacillati</taxon>
        <taxon>Bacillota</taxon>
        <taxon>Bacilli</taxon>
        <taxon>Bacillales</taxon>
        <taxon>Bacillaceae</taxon>
        <taxon>Peribacillus</taxon>
    </lineage>
</organism>
<gene>
    <name evidence="2" type="ORF">IEO70_16040</name>
</gene>
<evidence type="ECO:0000313" key="2">
    <source>
        <dbReference type="EMBL" id="MBD3109851.1"/>
    </source>
</evidence>
<name>A0A927HCT3_9BACI</name>
<proteinExistence type="predicted"/>
<reference evidence="2" key="1">
    <citation type="submission" date="2020-09" db="EMBL/GenBank/DDBJ databases">
        <title>Bacillus faecalis sp. nov., a moderately halophilic bacterium isolated from cow faeces.</title>
        <authorList>
            <person name="Jiang L."/>
            <person name="Lee J."/>
        </authorList>
    </citation>
    <scope>NUCLEOTIDE SEQUENCE</scope>
    <source>
        <strain evidence="2">AGMB 02131</strain>
    </source>
</reference>
<evidence type="ECO:0000313" key="3">
    <source>
        <dbReference type="Proteomes" id="UP000602076"/>
    </source>
</evidence>
<accession>A0A927HCT3</accession>